<dbReference type="EMBL" id="LVYD01000002">
    <property type="protein sequence ID" value="OQP66588.1"/>
    <property type="molecule type" value="Genomic_DNA"/>
</dbReference>
<reference evidence="2 3" key="1">
    <citation type="submission" date="2016-03" db="EMBL/GenBank/DDBJ databases">
        <title>Niastella vici sp. nov., isolated from farmland soil.</title>
        <authorList>
            <person name="Chen L."/>
            <person name="Wang D."/>
            <person name="Yang S."/>
            <person name="Wang G."/>
        </authorList>
    </citation>
    <scope>NUCLEOTIDE SEQUENCE [LARGE SCALE GENOMIC DNA]</scope>
    <source>
        <strain evidence="2 3">DJ57</strain>
    </source>
</reference>
<organism evidence="2 3">
    <name type="scientific">Niastella vici</name>
    <dbReference type="NCBI Taxonomy" id="1703345"/>
    <lineage>
        <taxon>Bacteria</taxon>
        <taxon>Pseudomonadati</taxon>
        <taxon>Bacteroidota</taxon>
        <taxon>Chitinophagia</taxon>
        <taxon>Chitinophagales</taxon>
        <taxon>Chitinophagaceae</taxon>
        <taxon>Niastella</taxon>
    </lineage>
</organism>
<protein>
    <recommendedName>
        <fullName evidence="1">NmrA-like domain-containing protein</fullName>
    </recommendedName>
</protein>
<dbReference type="STRING" id="1703345.A3860_13995"/>
<dbReference type="OrthoDB" id="9785372at2"/>
<evidence type="ECO:0000259" key="1">
    <source>
        <dbReference type="Pfam" id="PF05368"/>
    </source>
</evidence>
<keyword evidence="3" id="KW-1185">Reference proteome</keyword>
<dbReference type="InterPro" id="IPR051604">
    <property type="entry name" value="Ergot_Alk_Oxidoreductase"/>
</dbReference>
<dbReference type="RefSeq" id="WP_081145529.1">
    <property type="nucleotide sequence ID" value="NZ_LVYD01000002.1"/>
</dbReference>
<name>A0A1V9G7Y0_9BACT</name>
<evidence type="ECO:0000313" key="2">
    <source>
        <dbReference type="EMBL" id="OQP66588.1"/>
    </source>
</evidence>
<evidence type="ECO:0000313" key="3">
    <source>
        <dbReference type="Proteomes" id="UP000192796"/>
    </source>
</evidence>
<feature type="domain" description="NmrA-like" evidence="1">
    <location>
        <begin position="3"/>
        <end position="233"/>
    </location>
</feature>
<dbReference type="Gene3D" id="3.40.50.720">
    <property type="entry name" value="NAD(P)-binding Rossmann-like Domain"/>
    <property type="match status" value="1"/>
</dbReference>
<dbReference type="Proteomes" id="UP000192796">
    <property type="component" value="Unassembled WGS sequence"/>
</dbReference>
<proteinExistence type="predicted"/>
<dbReference type="AlphaFoldDB" id="A0A1V9G7Y0"/>
<accession>A0A1V9G7Y0</accession>
<gene>
    <name evidence="2" type="ORF">A3860_13995</name>
</gene>
<dbReference type="SUPFAM" id="SSF51735">
    <property type="entry name" value="NAD(P)-binding Rossmann-fold domains"/>
    <property type="match status" value="1"/>
</dbReference>
<dbReference type="Gene3D" id="3.90.25.10">
    <property type="entry name" value="UDP-galactose 4-epimerase, domain 1"/>
    <property type="match status" value="1"/>
</dbReference>
<dbReference type="InterPro" id="IPR036291">
    <property type="entry name" value="NAD(P)-bd_dom_sf"/>
</dbReference>
<dbReference type="InterPro" id="IPR008030">
    <property type="entry name" value="NmrA-like"/>
</dbReference>
<dbReference type="PANTHER" id="PTHR43162">
    <property type="match status" value="1"/>
</dbReference>
<dbReference type="Pfam" id="PF05368">
    <property type="entry name" value="NmrA"/>
    <property type="match status" value="1"/>
</dbReference>
<dbReference type="PANTHER" id="PTHR43162:SF1">
    <property type="entry name" value="PRESTALK A DIFFERENTIATION PROTEIN A"/>
    <property type="match status" value="1"/>
</dbReference>
<comment type="caution">
    <text evidence="2">The sequence shown here is derived from an EMBL/GenBank/DDBJ whole genome shotgun (WGS) entry which is preliminary data.</text>
</comment>
<sequence>MKTLVIGATGNTGSILIPALIKSGQKVRAFVHHEQKAQALKEAGAEIYVGDLDRPETIDGALKDIDQVYFCLWNGPTAATQGINVINAIKRVGTNSFVVRHSAFGSKGSRIIQQIDEVDNALKASGLHWTSIRPTFFMQNLLMAASTVQQDGSIYWDWADGKVGMIDVRDVAESALGALTGKAEEGKEYVLTGPAPVSMKDVATTFSKKLGKKVNYVPVSHEASKQAMMGMGFPEFIVDGYIELNEGFSNGVANTSTKNVQLLTGHPARSVEDFASDFKDYFISHN</sequence>